<keyword evidence="2" id="KW-0813">Transport</keyword>
<evidence type="ECO:0000256" key="3">
    <source>
        <dbReference type="ARBA" id="ARBA00022475"/>
    </source>
</evidence>
<name>A0ABY9SXW6_BREBE</name>
<feature type="transmembrane region" description="Helical" evidence="7">
    <location>
        <begin position="352"/>
        <end position="376"/>
    </location>
</feature>
<feature type="transmembrane region" description="Helical" evidence="7">
    <location>
        <begin position="42"/>
        <end position="61"/>
    </location>
</feature>
<evidence type="ECO:0000256" key="5">
    <source>
        <dbReference type="ARBA" id="ARBA00022989"/>
    </source>
</evidence>
<feature type="transmembrane region" description="Helical" evidence="7">
    <location>
        <begin position="263"/>
        <end position="282"/>
    </location>
</feature>
<dbReference type="PRINTS" id="PR01036">
    <property type="entry name" value="TCRTETB"/>
</dbReference>
<dbReference type="Proteomes" id="UP001256827">
    <property type="component" value="Chromosome"/>
</dbReference>
<dbReference type="InterPro" id="IPR036259">
    <property type="entry name" value="MFS_trans_sf"/>
</dbReference>
<feature type="transmembrane region" description="Helical" evidence="7">
    <location>
        <begin position="194"/>
        <end position="212"/>
    </location>
</feature>
<keyword evidence="6 7" id="KW-0472">Membrane</keyword>
<keyword evidence="4 7" id="KW-0812">Transmembrane</keyword>
<feature type="transmembrane region" description="Helical" evidence="7">
    <location>
        <begin position="131"/>
        <end position="153"/>
    </location>
</feature>
<dbReference type="PANTHER" id="PTHR23501:SF191">
    <property type="entry name" value="VACUOLAR BASIC AMINO ACID TRANSPORTER 4"/>
    <property type="match status" value="1"/>
</dbReference>
<feature type="transmembrane region" description="Helical" evidence="7">
    <location>
        <begin position="98"/>
        <end position="119"/>
    </location>
</feature>
<reference evidence="9 10" key="1">
    <citation type="submission" date="2023-09" db="EMBL/GenBank/DDBJ databases">
        <title>Complete Genome and Methylome dissection of Bacillus brevis NEB573 original source of BbsI restriction endonuclease.</title>
        <authorList>
            <person name="Fomenkov A."/>
            <person name="Roberts R.D."/>
        </authorList>
    </citation>
    <scope>NUCLEOTIDE SEQUENCE [LARGE SCALE GENOMIC DNA]</scope>
    <source>
        <strain evidence="9 10">NEB573</strain>
    </source>
</reference>
<dbReference type="PROSITE" id="PS50850">
    <property type="entry name" value="MFS"/>
    <property type="match status" value="1"/>
</dbReference>
<feature type="domain" description="Major facilitator superfamily (MFS) profile" evidence="8">
    <location>
        <begin position="8"/>
        <end position="460"/>
    </location>
</feature>
<evidence type="ECO:0000313" key="10">
    <source>
        <dbReference type="Proteomes" id="UP001256827"/>
    </source>
</evidence>
<dbReference type="Gene3D" id="1.20.1250.20">
    <property type="entry name" value="MFS general substrate transporter like domains"/>
    <property type="match status" value="1"/>
</dbReference>
<proteinExistence type="predicted"/>
<dbReference type="Gene3D" id="1.20.1720.10">
    <property type="entry name" value="Multidrug resistance protein D"/>
    <property type="match status" value="1"/>
</dbReference>
<protein>
    <submittedName>
        <fullName evidence="9">MDR family MFS transporter</fullName>
    </submittedName>
</protein>
<dbReference type="Pfam" id="PF07690">
    <property type="entry name" value="MFS_1"/>
    <property type="match status" value="1"/>
</dbReference>
<feature type="transmembrane region" description="Helical" evidence="7">
    <location>
        <begin position="224"/>
        <end position="242"/>
    </location>
</feature>
<keyword evidence="5 7" id="KW-1133">Transmembrane helix</keyword>
<dbReference type="InterPro" id="IPR011701">
    <property type="entry name" value="MFS"/>
</dbReference>
<evidence type="ECO:0000313" key="9">
    <source>
        <dbReference type="EMBL" id="WNC12675.1"/>
    </source>
</evidence>
<evidence type="ECO:0000256" key="2">
    <source>
        <dbReference type="ARBA" id="ARBA00022448"/>
    </source>
</evidence>
<feature type="transmembrane region" description="Helical" evidence="7">
    <location>
        <begin position="327"/>
        <end position="346"/>
    </location>
</feature>
<comment type="subcellular location">
    <subcellularLocation>
        <location evidence="1">Cell membrane</location>
        <topology evidence="1">Multi-pass membrane protein</topology>
    </subcellularLocation>
</comment>
<dbReference type="CDD" id="cd17502">
    <property type="entry name" value="MFS_Azr1_MDR_like"/>
    <property type="match status" value="1"/>
</dbReference>
<feature type="transmembrane region" description="Helical" evidence="7">
    <location>
        <begin position="397"/>
        <end position="417"/>
    </location>
</feature>
<dbReference type="InterPro" id="IPR020846">
    <property type="entry name" value="MFS_dom"/>
</dbReference>
<feature type="transmembrane region" description="Helical" evidence="7">
    <location>
        <begin position="437"/>
        <end position="456"/>
    </location>
</feature>
<dbReference type="RefSeq" id="WP_310764193.1">
    <property type="nucleotide sequence ID" value="NZ_CP134050.1"/>
</dbReference>
<dbReference type="EMBL" id="CP134050">
    <property type="protein sequence ID" value="WNC12675.1"/>
    <property type="molecule type" value="Genomic_DNA"/>
</dbReference>
<keyword evidence="10" id="KW-1185">Reference proteome</keyword>
<evidence type="ECO:0000256" key="1">
    <source>
        <dbReference type="ARBA" id="ARBA00004651"/>
    </source>
</evidence>
<evidence type="ECO:0000256" key="6">
    <source>
        <dbReference type="ARBA" id="ARBA00023136"/>
    </source>
</evidence>
<sequence length="468" mass="50941">MTAYQRKITIALMIATFLSAIEVTIVSTAMPTIVKKLGGLELISWVYAVYLLTSAVTTPIFGKTADLFGRKKVFLFGAALFLLGSMLCGLSQSMEQLIFFRAVQGIGAGAVVPITFTIIGDIFTFEERAKVQGLFASIWGIAGIFGPLLGGFFVDYVSWHWIFYINIPFGLISIWLISKNLNEKLEKRKRHIDYGGAITFTVGTSALLYALLTGGNDYPWNSAPIYVLFAATVIFLILFFVIQMRHPEPMIPLKLFHYREVSVPNLISFLASAILIGITAYLPLWIQGALGKGAIYSGLVLMPMSIGWPIGSTVGGRMLVRVGPKRLSLLGILLLAIGTFCLTLITLSTPSWVIWVIVFVLGLGFGFSITTFTIVVQSAVDWSLRGVATSSNTFLRTLGQTFGVAVLGTFLNSQIGSHSDASGQVPPEILAAGIHRIFLIIAVLAIVSLVITFWIPKKNPEPARDKAS</sequence>
<feature type="transmembrane region" description="Helical" evidence="7">
    <location>
        <begin position="294"/>
        <end position="315"/>
    </location>
</feature>
<dbReference type="SUPFAM" id="SSF103473">
    <property type="entry name" value="MFS general substrate transporter"/>
    <property type="match status" value="1"/>
</dbReference>
<feature type="transmembrane region" description="Helical" evidence="7">
    <location>
        <begin position="12"/>
        <end position="30"/>
    </location>
</feature>
<dbReference type="NCBIfam" id="TIGR00711">
    <property type="entry name" value="efflux_EmrB"/>
    <property type="match status" value="1"/>
</dbReference>
<keyword evidence="3" id="KW-1003">Cell membrane</keyword>
<organism evidence="9 10">
    <name type="scientific">Brevibacillus brevis</name>
    <name type="common">Bacillus brevis</name>
    <dbReference type="NCBI Taxonomy" id="1393"/>
    <lineage>
        <taxon>Bacteria</taxon>
        <taxon>Bacillati</taxon>
        <taxon>Bacillota</taxon>
        <taxon>Bacilli</taxon>
        <taxon>Bacillales</taxon>
        <taxon>Paenibacillaceae</taxon>
        <taxon>Brevibacillus</taxon>
    </lineage>
</organism>
<gene>
    <name evidence="9" type="ORF">RGB73_18295</name>
</gene>
<accession>A0ABY9SXW6</accession>
<evidence type="ECO:0000259" key="8">
    <source>
        <dbReference type="PROSITE" id="PS50850"/>
    </source>
</evidence>
<dbReference type="InterPro" id="IPR004638">
    <property type="entry name" value="EmrB-like"/>
</dbReference>
<feature type="transmembrane region" description="Helical" evidence="7">
    <location>
        <begin position="159"/>
        <end position="178"/>
    </location>
</feature>
<dbReference type="PANTHER" id="PTHR23501">
    <property type="entry name" value="MAJOR FACILITATOR SUPERFAMILY"/>
    <property type="match status" value="1"/>
</dbReference>
<evidence type="ECO:0000256" key="7">
    <source>
        <dbReference type="SAM" id="Phobius"/>
    </source>
</evidence>
<feature type="transmembrane region" description="Helical" evidence="7">
    <location>
        <begin position="73"/>
        <end position="92"/>
    </location>
</feature>
<evidence type="ECO:0000256" key="4">
    <source>
        <dbReference type="ARBA" id="ARBA00022692"/>
    </source>
</evidence>